<sequence length="423" mass="47131">MMTAQCFLLGAKGEKWAASLANQQIAANAMRQEKRCSLGCFVLPCVTLKQRHWWRPPRTCSFRKVFLPNRSSRSFRFRCCYQKDDEPPKKVENLFRRNNVSFIWSLDAFANLFPLWIVLGCCLAFVRPSYFTWFKGSHIIWTLALIMLAMGLTLDIHQLVEVTRNPYPVFVGALAQYTIMPCLGYFVSRLFALPPHFAVGVCLVACCPGGTASNLVCYLAEANVALSVLMTTVTTFMSVLVTPWLMWLLAGTLVPIHVKALFMSTLQVVLIPLLLGLSLRVVLPGIVGRLHQWLPSLSVIGVVLICGSIVAENARILVQTGFRLMLALSVLHLGGFLLGYWVSKACFGGFRQPPRNSEDISMYRTISIEVGMQNSGLGAALAKAHFSNPLTAVPCAISATMHSIYGSLLAGYWRWTSRRSKRR</sequence>
<feature type="transmembrane region" description="Helical" evidence="6">
    <location>
        <begin position="323"/>
        <end position="342"/>
    </location>
</feature>
<dbReference type="Pfam" id="PF01758">
    <property type="entry name" value="SBF"/>
    <property type="match status" value="1"/>
</dbReference>
<dbReference type="InterPro" id="IPR004710">
    <property type="entry name" value="Bilac:Na_transpt"/>
</dbReference>
<keyword evidence="5 6" id="KW-0472">Membrane</keyword>
<feature type="transmembrane region" description="Helical" evidence="6">
    <location>
        <begin position="391"/>
        <end position="413"/>
    </location>
</feature>
<comment type="caution">
    <text evidence="7">The sequence shown here is derived from an EMBL/GenBank/DDBJ whole genome shotgun (WGS) entry which is preliminary data.</text>
</comment>
<dbReference type="Proteomes" id="UP001300502">
    <property type="component" value="Unassembled WGS sequence"/>
</dbReference>
<dbReference type="PANTHER" id="PTHR10361">
    <property type="entry name" value="SODIUM-BILE ACID COTRANSPORTER"/>
    <property type="match status" value="1"/>
</dbReference>
<evidence type="ECO:0000313" key="7">
    <source>
        <dbReference type="EMBL" id="KAK4528771.1"/>
    </source>
</evidence>
<dbReference type="InterPro" id="IPR002657">
    <property type="entry name" value="BilAc:Na_symport/Acr3"/>
</dbReference>
<feature type="transmembrane region" description="Helical" evidence="6">
    <location>
        <begin position="261"/>
        <end position="287"/>
    </location>
</feature>
<evidence type="ECO:0000256" key="4">
    <source>
        <dbReference type="ARBA" id="ARBA00022989"/>
    </source>
</evidence>
<dbReference type="AlphaFoldDB" id="A0AAV9INR9"/>
<evidence type="ECO:0000256" key="2">
    <source>
        <dbReference type="ARBA" id="ARBA00006528"/>
    </source>
</evidence>
<reference evidence="7 8" key="1">
    <citation type="submission" date="2022-07" db="EMBL/GenBank/DDBJ databases">
        <title>Genome-wide signatures of adaptation to extreme environments.</title>
        <authorList>
            <person name="Cho C.H."/>
            <person name="Yoon H.S."/>
        </authorList>
    </citation>
    <scope>NUCLEOTIDE SEQUENCE [LARGE SCALE GENOMIC DNA]</scope>
    <source>
        <strain evidence="7 8">108.79 E11</strain>
    </source>
</reference>
<protein>
    <submittedName>
        <fullName evidence="7">Uncharacterized protein</fullName>
    </submittedName>
</protein>
<keyword evidence="4 6" id="KW-1133">Transmembrane helix</keyword>
<organism evidence="7 8">
    <name type="scientific">Galdieria yellowstonensis</name>
    <dbReference type="NCBI Taxonomy" id="3028027"/>
    <lineage>
        <taxon>Eukaryota</taxon>
        <taxon>Rhodophyta</taxon>
        <taxon>Bangiophyceae</taxon>
        <taxon>Galdieriales</taxon>
        <taxon>Galdieriaceae</taxon>
        <taxon>Galdieria</taxon>
    </lineage>
</organism>
<dbReference type="InterPro" id="IPR038770">
    <property type="entry name" value="Na+/solute_symporter_sf"/>
</dbReference>
<evidence type="ECO:0000256" key="5">
    <source>
        <dbReference type="ARBA" id="ARBA00023136"/>
    </source>
</evidence>
<feature type="transmembrane region" description="Helical" evidence="6">
    <location>
        <begin position="224"/>
        <end position="249"/>
    </location>
</feature>
<proteinExistence type="inferred from homology"/>
<name>A0AAV9INR9_9RHOD</name>
<feature type="transmembrane region" description="Helical" evidence="6">
    <location>
        <begin position="138"/>
        <end position="157"/>
    </location>
</feature>
<gene>
    <name evidence="7" type="ORF">GAYE_SCF64G6717</name>
</gene>
<feature type="transmembrane region" description="Helical" evidence="6">
    <location>
        <begin position="169"/>
        <end position="187"/>
    </location>
</feature>
<feature type="transmembrane region" description="Helical" evidence="6">
    <location>
        <begin position="102"/>
        <end position="126"/>
    </location>
</feature>
<accession>A0AAV9INR9</accession>
<dbReference type="EMBL" id="JANCYU010000069">
    <property type="protein sequence ID" value="KAK4528771.1"/>
    <property type="molecule type" value="Genomic_DNA"/>
</dbReference>
<evidence type="ECO:0000256" key="6">
    <source>
        <dbReference type="SAM" id="Phobius"/>
    </source>
</evidence>
<comment type="similarity">
    <text evidence="2">Belongs to the bile acid:sodium symporter (BASS) (TC 2.A.28) family.</text>
</comment>
<evidence type="ECO:0000256" key="3">
    <source>
        <dbReference type="ARBA" id="ARBA00022692"/>
    </source>
</evidence>
<evidence type="ECO:0000313" key="8">
    <source>
        <dbReference type="Proteomes" id="UP001300502"/>
    </source>
</evidence>
<keyword evidence="8" id="KW-1185">Reference proteome</keyword>
<keyword evidence="3 6" id="KW-0812">Transmembrane</keyword>
<evidence type="ECO:0000256" key="1">
    <source>
        <dbReference type="ARBA" id="ARBA00004141"/>
    </source>
</evidence>
<comment type="subcellular location">
    <subcellularLocation>
        <location evidence="1">Membrane</location>
        <topology evidence="1">Multi-pass membrane protein</topology>
    </subcellularLocation>
</comment>
<feature type="transmembrane region" description="Helical" evidence="6">
    <location>
        <begin position="293"/>
        <end position="311"/>
    </location>
</feature>
<dbReference type="Gene3D" id="1.20.1530.20">
    <property type="match status" value="1"/>
</dbReference>
<dbReference type="PANTHER" id="PTHR10361:SF28">
    <property type="entry name" value="P3 PROTEIN-RELATED"/>
    <property type="match status" value="1"/>
</dbReference>
<dbReference type="GO" id="GO:0016020">
    <property type="term" value="C:membrane"/>
    <property type="evidence" value="ECO:0007669"/>
    <property type="project" value="UniProtKB-SubCell"/>
</dbReference>